<dbReference type="AlphaFoldDB" id="F1T5Q5"/>
<evidence type="ECO:0000313" key="1">
    <source>
        <dbReference type="EMBL" id="EGF23189.1"/>
    </source>
</evidence>
<evidence type="ECO:0000313" key="2">
    <source>
        <dbReference type="Proteomes" id="UP000005947"/>
    </source>
</evidence>
<dbReference type="EMBL" id="ACGK02000001">
    <property type="protein sequence ID" value="EGF23189.1"/>
    <property type="molecule type" value="Genomic_DNA"/>
</dbReference>
<protein>
    <submittedName>
        <fullName evidence="1">Uncharacterized protein</fullName>
    </submittedName>
</protein>
<keyword evidence="2" id="KW-1185">Reference proteome</keyword>
<comment type="caution">
    <text evidence="1">The sequence shown here is derived from an EMBL/GenBank/DDBJ whole genome shotgun (WGS) entry which is preliminary data.</text>
</comment>
<reference evidence="1 2" key="1">
    <citation type="submission" date="2011-02" db="EMBL/GenBank/DDBJ databases">
        <authorList>
            <person name="Muzny D."/>
            <person name="Qin X."/>
            <person name="Buhay C."/>
            <person name="Dugan-Rocha S."/>
            <person name="Ding Y."/>
            <person name="Chen G."/>
            <person name="Hawes A."/>
            <person name="Holder M."/>
            <person name="Jhangiani S."/>
            <person name="Johnson A."/>
            <person name="Khan Z."/>
            <person name="Li Z."/>
            <person name="Liu W."/>
            <person name="Liu X."/>
            <person name="Perez L."/>
            <person name="Shen H."/>
            <person name="Wang Q."/>
            <person name="Watt J."/>
            <person name="Xi L."/>
            <person name="Xin Y."/>
            <person name="Zhou J."/>
            <person name="Deng J."/>
            <person name="Jiang H."/>
            <person name="Liu Y."/>
            <person name="Qu J."/>
            <person name="Song X.-Z."/>
            <person name="Zhang L."/>
            <person name="Villasana D."/>
            <person name="Johnson A."/>
            <person name="Liu J."/>
            <person name="Liyanage D."/>
            <person name="Lorensuhewa L."/>
            <person name="Robinson T."/>
            <person name="Song A."/>
            <person name="Song B.-B."/>
            <person name="Dinh H."/>
            <person name="Thornton R."/>
            <person name="Coyle M."/>
            <person name="Francisco L."/>
            <person name="Jackson L."/>
            <person name="Javaid M."/>
            <person name="Korchina V."/>
            <person name="Kovar C."/>
            <person name="Mata R."/>
            <person name="Mathew T."/>
            <person name="Ngo R."/>
            <person name="Nguyen L."/>
            <person name="Nguyen N."/>
            <person name="Okwuonu G."/>
            <person name="Ongeri F."/>
            <person name="Pham C."/>
            <person name="Simmons D."/>
            <person name="Wilczek-Boney K."/>
            <person name="Hale W."/>
            <person name="Jakkamsetti A."/>
            <person name="Pham P."/>
            <person name="Ruth R."/>
            <person name="San Lucas F."/>
            <person name="Warren J."/>
            <person name="Zhang J."/>
            <person name="Zhao Z."/>
            <person name="Zhou C."/>
            <person name="Zhu D."/>
            <person name="Lee S."/>
            <person name="Bess C."/>
            <person name="Blankenburg K."/>
            <person name="Forbes L."/>
            <person name="Fu Q."/>
            <person name="Gubbala S."/>
            <person name="Hirani K."/>
            <person name="Jayaseelan J.C."/>
            <person name="Lara F."/>
            <person name="Munidasa M."/>
            <person name="Palculict T."/>
            <person name="Patil S."/>
            <person name="Pu L.-L."/>
            <person name="Saada N."/>
            <person name="Tang L."/>
            <person name="Weissenberger G."/>
            <person name="Zhu Y."/>
            <person name="Hemphill L."/>
            <person name="Shang Y."/>
            <person name="Youmans B."/>
            <person name="Ayvaz T."/>
            <person name="Ross M."/>
            <person name="Santibanez J."/>
            <person name="Aqrawi P."/>
            <person name="Gross S."/>
            <person name="Joshi V."/>
            <person name="Fowler G."/>
            <person name="Nazareth L."/>
            <person name="Reid J."/>
            <person name="Worley K."/>
            <person name="Petrosino J."/>
            <person name="Highlander S."/>
            <person name="Gibbs R."/>
        </authorList>
    </citation>
    <scope>NUCLEOTIDE SEQUENCE [LARGE SCALE GENOMIC DNA]</scope>
    <source>
        <strain evidence="1 2">DSM 15829</strain>
    </source>
</reference>
<gene>
    <name evidence="1" type="ORF">HMPREF0091_10136</name>
</gene>
<proteinExistence type="predicted"/>
<name>F1T5Q5_9ACTN</name>
<sequence>MIYKLFLVLMVIAKLSHEFFGKLLQSIAPVKHGNLRFYVFMLLYRLQLFGFSEQVKCTILHVL</sequence>
<accession>F1T5Q5</accession>
<dbReference type="Proteomes" id="UP000005947">
    <property type="component" value="Unassembled WGS sequence"/>
</dbReference>
<organism evidence="1 2">
    <name type="scientific">Fannyhessea vaginae DSM 15829</name>
    <dbReference type="NCBI Taxonomy" id="525256"/>
    <lineage>
        <taxon>Bacteria</taxon>
        <taxon>Bacillati</taxon>
        <taxon>Actinomycetota</taxon>
        <taxon>Coriobacteriia</taxon>
        <taxon>Coriobacteriales</taxon>
        <taxon>Atopobiaceae</taxon>
        <taxon>Fannyhessea</taxon>
    </lineage>
</organism>